<proteinExistence type="predicted"/>
<dbReference type="Proteomes" id="UP001244341">
    <property type="component" value="Chromosome 8b"/>
</dbReference>
<feature type="compositionally biased region" description="Low complexity" evidence="1">
    <location>
        <begin position="210"/>
        <end position="230"/>
    </location>
</feature>
<gene>
    <name evidence="2" type="ORF">OEZ85_014368</name>
</gene>
<dbReference type="EMBL" id="CP126215">
    <property type="protein sequence ID" value="WIA17538.1"/>
    <property type="molecule type" value="Genomic_DNA"/>
</dbReference>
<protein>
    <submittedName>
        <fullName evidence="2">Uncharacterized protein</fullName>
    </submittedName>
</protein>
<sequence length="320" mass="34783">MSATAAYLQQHWKKILALAAAGLLLFSVLQQLPPPGSDEARQLLAQPGTPANIKAIYTYDEDALLITERLSATFLQQLQQQLATSSSNPQLLQLDIQPFVRVARDVLSYLRYSNSQALLPLLRQYSSSGTLDVSEIDPDVLQGEVLQILNVTRLGEWYRAAAQYDVAGSRTVPPPAVAAAATAAAAGTQDSGQLASDASAAAASGRRLLLTSPQQQQQQQQQVRQQQQQQGMRLPAGNSSSSSSSSRAISCQPPELGLFQHGGVMFRPIVVPIVFHVQRFNASNVLQPPVWQPQKAAQRLVDVTNRFFKDSGIQFKLQEA</sequence>
<reference evidence="2 3" key="1">
    <citation type="submission" date="2023-05" db="EMBL/GenBank/DDBJ databases">
        <title>A 100% complete, gapless, phased diploid assembly of the Scenedesmus obliquus UTEX 3031 genome.</title>
        <authorList>
            <person name="Biondi T.C."/>
            <person name="Hanschen E.R."/>
            <person name="Kwon T."/>
            <person name="Eng W."/>
            <person name="Kruse C.P.S."/>
            <person name="Koehler S.I."/>
            <person name="Kunde Y."/>
            <person name="Gleasner C.D."/>
            <person name="You Mak K.T."/>
            <person name="Polle J."/>
            <person name="Hovde B.T."/>
            <person name="Starkenburg S.R."/>
        </authorList>
    </citation>
    <scope>NUCLEOTIDE SEQUENCE [LARGE SCALE GENOMIC DNA]</scope>
    <source>
        <strain evidence="2 3">DOE0152z</strain>
    </source>
</reference>
<accession>A0ABY8UD07</accession>
<evidence type="ECO:0000256" key="1">
    <source>
        <dbReference type="SAM" id="MobiDB-lite"/>
    </source>
</evidence>
<keyword evidence="3" id="KW-1185">Reference proteome</keyword>
<evidence type="ECO:0000313" key="3">
    <source>
        <dbReference type="Proteomes" id="UP001244341"/>
    </source>
</evidence>
<organism evidence="2 3">
    <name type="scientific">Tetradesmus obliquus</name>
    <name type="common">Green alga</name>
    <name type="synonym">Acutodesmus obliquus</name>
    <dbReference type="NCBI Taxonomy" id="3088"/>
    <lineage>
        <taxon>Eukaryota</taxon>
        <taxon>Viridiplantae</taxon>
        <taxon>Chlorophyta</taxon>
        <taxon>core chlorophytes</taxon>
        <taxon>Chlorophyceae</taxon>
        <taxon>CS clade</taxon>
        <taxon>Sphaeropleales</taxon>
        <taxon>Scenedesmaceae</taxon>
        <taxon>Tetradesmus</taxon>
    </lineage>
</organism>
<feature type="region of interest" description="Disordered" evidence="1">
    <location>
        <begin position="210"/>
        <end position="250"/>
    </location>
</feature>
<name>A0ABY8UD07_TETOB</name>
<evidence type="ECO:0000313" key="2">
    <source>
        <dbReference type="EMBL" id="WIA17538.1"/>
    </source>
</evidence>